<dbReference type="AlphaFoldDB" id="A0A3R9Y8J4"/>
<sequence>MSYTYKDFVNDLHNALNKPYCPAEGEVINFQRKGLHSDTVHQFLEQFKEENSRSTLILRLYEEGAAIHIEDLPEVDEDEDEAEGR</sequence>
<proteinExistence type="predicted"/>
<keyword evidence="2" id="KW-1185">Reference proteome</keyword>
<comment type="caution">
    <text evidence="1">The sequence shown here is derived from an EMBL/GenBank/DDBJ whole genome shotgun (WGS) entry which is preliminary data.</text>
</comment>
<dbReference type="RefSeq" id="WP_126700729.1">
    <property type="nucleotide sequence ID" value="NZ_RWKW01000053.1"/>
</dbReference>
<gene>
    <name evidence="1" type="ORF">EJC49_14895</name>
</gene>
<organism evidence="1 2">
    <name type="scientific">Aquibium carbonis</name>
    <dbReference type="NCBI Taxonomy" id="2495581"/>
    <lineage>
        <taxon>Bacteria</taxon>
        <taxon>Pseudomonadati</taxon>
        <taxon>Pseudomonadota</taxon>
        <taxon>Alphaproteobacteria</taxon>
        <taxon>Hyphomicrobiales</taxon>
        <taxon>Phyllobacteriaceae</taxon>
        <taxon>Aquibium</taxon>
    </lineage>
</organism>
<dbReference type="Proteomes" id="UP000278398">
    <property type="component" value="Unassembled WGS sequence"/>
</dbReference>
<evidence type="ECO:0000313" key="2">
    <source>
        <dbReference type="Proteomes" id="UP000278398"/>
    </source>
</evidence>
<reference evidence="1 2" key="1">
    <citation type="submission" date="2018-12" db="EMBL/GenBank/DDBJ databases">
        <title>Mesorhizobium carbonis sp. nov., isolated from coal mine water.</title>
        <authorList>
            <person name="Xin W."/>
            <person name="Xu Z."/>
            <person name="Xiang F."/>
            <person name="Zhang J."/>
            <person name="Xi L."/>
            <person name="Liu J."/>
        </authorList>
    </citation>
    <scope>NUCLEOTIDE SEQUENCE [LARGE SCALE GENOMIC DNA]</scope>
    <source>
        <strain evidence="1 2">B2.3</strain>
    </source>
</reference>
<evidence type="ECO:0000313" key="1">
    <source>
        <dbReference type="EMBL" id="RST85588.1"/>
    </source>
</evidence>
<dbReference type="EMBL" id="RWKW01000053">
    <property type="protein sequence ID" value="RST85588.1"/>
    <property type="molecule type" value="Genomic_DNA"/>
</dbReference>
<accession>A0A3R9Y8J4</accession>
<name>A0A3R9Y8J4_9HYPH</name>
<protein>
    <submittedName>
        <fullName evidence="1">Uncharacterized protein</fullName>
    </submittedName>
</protein>